<reference evidence="2" key="1">
    <citation type="submission" date="2023-10" db="EMBL/GenBank/DDBJ databases">
        <title>Chromosome-level genome of the transformable northern wattle, Acacia crassicarpa.</title>
        <authorList>
            <person name="Massaro I."/>
            <person name="Sinha N.R."/>
            <person name="Poethig S."/>
            <person name="Leichty A.R."/>
        </authorList>
    </citation>
    <scope>NUCLEOTIDE SEQUENCE</scope>
    <source>
        <strain evidence="2">Acra3RX</strain>
        <tissue evidence="2">Leaf</tissue>
    </source>
</reference>
<gene>
    <name evidence="2" type="ORF">QN277_026174</name>
</gene>
<protein>
    <submittedName>
        <fullName evidence="2">Uncharacterized protein</fullName>
    </submittedName>
</protein>
<comment type="caution">
    <text evidence="2">The sequence shown here is derived from an EMBL/GenBank/DDBJ whole genome shotgun (WGS) entry which is preliminary data.</text>
</comment>
<proteinExistence type="predicted"/>
<evidence type="ECO:0000313" key="2">
    <source>
        <dbReference type="EMBL" id="KAK4265075.1"/>
    </source>
</evidence>
<dbReference type="EMBL" id="JAWXYG010000008">
    <property type="protein sequence ID" value="KAK4265075.1"/>
    <property type="molecule type" value="Genomic_DNA"/>
</dbReference>
<dbReference type="Proteomes" id="UP001293593">
    <property type="component" value="Unassembled WGS sequence"/>
</dbReference>
<evidence type="ECO:0000313" key="3">
    <source>
        <dbReference type="Proteomes" id="UP001293593"/>
    </source>
</evidence>
<evidence type="ECO:0000256" key="1">
    <source>
        <dbReference type="SAM" id="MobiDB-lite"/>
    </source>
</evidence>
<keyword evidence="3" id="KW-1185">Reference proteome</keyword>
<feature type="compositionally biased region" description="Basic and acidic residues" evidence="1">
    <location>
        <begin position="58"/>
        <end position="67"/>
    </location>
</feature>
<accession>A0AAE1MHG5</accession>
<sequence length="67" mass="7499">MTWEIQGYCRSRFPLARRVSADSDVSSPCSLELDSVGDLNSLPSREDEEEGVSHRGRSIREEKEEGG</sequence>
<feature type="region of interest" description="Disordered" evidence="1">
    <location>
        <begin position="24"/>
        <end position="67"/>
    </location>
</feature>
<dbReference type="AlphaFoldDB" id="A0AAE1MHG5"/>
<name>A0AAE1MHG5_9FABA</name>
<organism evidence="2 3">
    <name type="scientific">Acacia crassicarpa</name>
    <name type="common">northern wattle</name>
    <dbReference type="NCBI Taxonomy" id="499986"/>
    <lineage>
        <taxon>Eukaryota</taxon>
        <taxon>Viridiplantae</taxon>
        <taxon>Streptophyta</taxon>
        <taxon>Embryophyta</taxon>
        <taxon>Tracheophyta</taxon>
        <taxon>Spermatophyta</taxon>
        <taxon>Magnoliopsida</taxon>
        <taxon>eudicotyledons</taxon>
        <taxon>Gunneridae</taxon>
        <taxon>Pentapetalae</taxon>
        <taxon>rosids</taxon>
        <taxon>fabids</taxon>
        <taxon>Fabales</taxon>
        <taxon>Fabaceae</taxon>
        <taxon>Caesalpinioideae</taxon>
        <taxon>mimosoid clade</taxon>
        <taxon>Acacieae</taxon>
        <taxon>Acacia</taxon>
    </lineage>
</organism>